<dbReference type="Pfam" id="PF03501">
    <property type="entry name" value="S10_plectin"/>
    <property type="match status" value="1"/>
</dbReference>
<evidence type="ECO:0000259" key="13">
    <source>
        <dbReference type="Pfam" id="PF03501"/>
    </source>
</evidence>
<evidence type="ECO:0000313" key="14">
    <source>
        <dbReference type="EMBL" id="PWZ26666.1"/>
    </source>
</evidence>
<evidence type="ECO:0000256" key="3">
    <source>
        <dbReference type="ARBA" id="ARBA00007278"/>
    </source>
</evidence>
<evidence type="ECO:0000256" key="9">
    <source>
        <dbReference type="ARBA" id="ARBA00023136"/>
    </source>
</evidence>
<comment type="caution">
    <text evidence="14">The sequence shown here is derived from an EMBL/GenBank/DDBJ whole genome shotgun (WGS) entry which is preliminary data.</text>
</comment>
<protein>
    <submittedName>
        <fullName evidence="14">40S ribosomal protein S10-2</fullName>
    </submittedName>
</protein>
<comment type="similarity">
    <text evidence="3">Belongs to the eukaryotic ribosomal protein eS10 family.</text>
</comment>
<dbReference type="EMBL" id="NCVQ01000005">
    <property type="protein sequence ID" value="PWZ26666.1"/>
    <property type="molecule type" value="Genomic_DNA"/>
</dbReference>
<dbReference type="InterPro" id="IPR036388">
    <property type="entry name" value="WH-like_DNA-bd_sf"/>
</dbReference>
<evidence type="ECO:0000256" key="11">
    <source>
        <dbReference type="SAM" id="Phobius"/>
    </source>
</evidence>
<evidence type="ECO:0000259" key="12">
    <source>
        <dbReference type="Pfam" id="PF02453"/>
    </source>
</evidence>
<dbReference type="PANTHER" id="PTHR12146">
    <property type="entry name" value="40S RIBOSOMAL PROTEIN S10"/>
    <property type="match status" value="1"/>
</dbReference>
<comment type="subcellular location">
    <subcellularLocation>
        <location evidence="2">Cytoplasm</location>
    </subcellularLocation>
    <subcellularLocation>
        <location evidence="1">Endoplasmic reticulum membrane</location>
        <topology evidence="1">Multi-pass membrane protein</topology>
    </subcellularLocation>
</comment>
<accession>A0A3L6F0I8</accession>
<evidence type="ECO:0000256" key="6">
    <source>
        <dbReference type="ARBA" id="ARBA00022824"/>
    </source>
</evidence>
<dbReference type="Gene3D" id="1.10.10.10">
    <property type="entry name" value="Winged helix-like DNA-binding domain superfamily/Winged helix DNA-binding domain"/>
    <property type="match status" value="1"/>
</dbReference>
<evidence type="ECO:0000256" key="10">
    <source>
        <dbReference type="ARBA" id="ARBA00023274"/>
    </source>
</evidence>
<keyword evidence="5 11" id="KW-0812">Transmembrane</keyword>
<keyword evidence="9 11" id="KW-0472">Membrane</keyword>
<keyword evidence="6" id="KW-0256">Endoplasmic reticulum</keyword>
<dbReference type="GO" id="GO:1990904">
    <property type="term" value="C:ribonucleoprotein complex"/>
    <property type="evidence" value="ECO:0007669"/>
    <property type="project" value="UniProtKB-KW"/>
</dbReference>
<evidence type="ECO:0000256" key="5">
    <source>
        <dbReference type="ARBA" id="ARBA00022692"/>
    </source>
</evidence>
<keyword evidence="4" id="KW-0963">Cytoplasm</keyword>
<name>A0A3L6F0I8_MAIZE</name>
<evidence type="ECO:0000256" key="7">
    <source>
        <dbReference type="ARBA" id="ARBA00022980"/>
    </source>
</evidence>
<evidence type="ECO:0000256" key="8">
    <source>
        <dbReference type="ARBA" id="ARBA00022989"/>
    </source>
</evidence>
<dbReference type="AlphaFoldDB" id="A0A3L6F0I8"/>
<feature type="domain" description="Plectin/eS10 N-terminal" evidence="13">
    <location>
        <begin position="1"/>
        <end position="49"/>
    </location>
</feature>
<keyword evidence="7 14" id="KW-0689">Ribosomal protein</keyword>
<feature type="transmembrane region" description="Helical" evidence="11">
    <location>
        <begin position="150"/>
        <end position="168"/>
    </location>
</feature>
<evidence type="ECO:0000256" key="1">
    <source>
        <dbReference type="ARBA" id="ARBA00004477"/>
    </source>
</evidence>
<dbReference type="GO" id="GO:0005789">
    <property type="term" value="C:endoplasmic reticulum membrane"/>
    <property type="evidence" value="ECO:0007669"/>
    <property type="project" value="UniProtKB-SubCell"/>
</dbReference>
<dbReference type="Proteomes" id="UP000251960">
    <property type="component" value="Chromosome 4"/>
</dbReference>
<evidence type="ECO:0000256" key="2">
    <source>
        <dbReference type="ARBA" id="ARBA00004496"/>
    </source>
</evidence>
<keyword evidence="10" id="KW-0687">Ribonucleoprotein</keyword>
<evidence type="ECO:0000256" key="4">
    <source>
        <dbReference type="ARBA" id="ARBA00022490"/>
    </source>
</evidence>
<dbReference type="InterPro" id="IPR037447">
    <property type="entry name" value="Ribosomal_eS10"/>
</dbReference>
<dbReference type="Pfam" id="PF02453">
    <property type="entry name" value="Reticulon"/>
    <property type="match status" value="1"/>
</dbReference>
<reference evidence="14" key="1">
    <citation type="journal article" date="2018" name="Nat. Genet.">
        <title>Extensive intraspecific gene order and gene structural variations between Mo17 and other maize genomes.</title>
        <authorList>
            <person name="Sun S."/>
            <person name="Zhou Y."/>
            <person name="Chen J."/>
            <person name="Shi J."/>
            <person name="Zhao H."/>
            <person name="Zhao H."/>
            <person name="Song W."/>
            <person name="Zhang M."/>
            <person name="Cui Y."/>
            <person name="Dong X."/>
            <person name="Liu H."/>
            <person name="Ma X."/>
            <person name="Jiao Y."/>
            <person name="Wang B."/>
            <person name="Wei X."/>
            <person name="Stein J.C."/>
            <person name="Glaubitz J.C."/>
            <person name="Lu F."/>
            <person name="Yu G."/>
            <person name="Liang C."/>
            <person name="Fengler K."/>
            <person name="Li B."/>
            <person name="Rafalski A."/>
            <person name="Schnable P.S."/>
            <person name="Ware D.H."/>
            <person name="Buckler E.S."/>
            <person name="Lai J."/>
        </authorList>
    </citation>
    <scope>NUCLEOTIDE SEQUENCE [LARGE SCALE GENOMIC DNA]</scope>
    <source>
        <tissue evidence="14">Seedling</tissue>
    </source>
</reference>
<dbReference type="InterPro" id="IPR005326">
    <property type="entry name" value="Plectin_eS10_N"/>
</dbReference>
<organism evidence="14">
    <name type="scientific">Zea mays</name>
    <name type="common">Maize</name>
    <dbReference type="NCBI Taxonomy" id="4577"/>
    <lineage>
        <taxon>Eukaryota</taxon>
        <taxon>Viridiplantae</taxon>
        <taxon>Streptophyta</taxon>
        <taxon>Embryophyta</taxon>
        <taxon>Tracheophyta</taxon>
        <taxon>Spermatophyta</taxon>
        <taxon>Magnoliopsida</taxon>
        <taxon>Liliopsida</taxon>
        <taxon>Poales</taxon>
        <taxon>Poaceae</taxon>
        <taxon>PACMAD clade</taxon>
        <taxon>Panicoideae</taxon>
        <taxon>Andropogonodae</taxon>
        <taxon>Andropogoneae</taxon>
        <taxon>Tripsacinae</taxon>
        <taxon>Zea</taxon>
    </lineage>
</organism>
<sequence length="173" mass="20569">MQSFKSKEYVRETFSWQYYYWYLTNDGIEHLRNYLNLRSEIVPATLKKSAKPPGRPFGSGPPGDRPRYHWLFFRHNMYQLRQERDMKHETFAILSLGRFQGQPLYKLRPSKFRAAIEEAFLAERGFFYLQTDEVVAGLWILSVHGSCCNFLTLSYIVFVVLYTVLVLYEVTLR</sequence>
<gene>
    <name evidence="14" type="primary">RPS10-2_4</name>
    <name evidence="14" type="ORF">Zm00014a_019228</name>
</gene>
<dbReference type="InterPro" id="IPR003388">
    <property type="entry name" value="Reticulon"/>
</dbReference>
<proteinExistence type="inferred from homology"/>
<dbReference type="GO" id="GO:0005840">
    <property type="term" value="C:ribosome"/>
    <property type="evidence" value="ECO:0007669"/>
    <property type="project" value="UniProtKB-KW"/>
</dbReference>
<feature type="domain" description="Reticulon" evidence="12">
    <location>
        <begin position="133"/>
        <end position="169"/>
    </location>
</feature>
<dbReference type="PANTHER" id="PTHR12146:SF0">
    <property type="entry name" value="RIBOSOMAL PROTEIN S10"/>
    <property type="match status" value="1"/>
</dbReference>
<keyword evidence="8 11" id="KW-1133">Transmembrane helix</keyword>